<keyword evidence="2" id="KW-1185">Reference proteome</keyword>
<comment type="caution">
    <text evidence="1">The sequence shown here is derived from an EMBL/GenBank/DDBJ whole genome shotgun (WGS) entry which is preliminary data.</text>
</comment>
<protein>
    <submittedName>
        <fullName evidence="1">Uncharacterized protein</fullName>
    </submittedName>
</protein>
<sequence>MATNKKRSFLQTCVAFYCSEITVQRISYEHADRNFLQDTGRLQVSKHFDDMFRHWRRSGQMITGDLESVFVSEPIDSKDNAVRRGVQVRSFRNSANIFRLKSYLLLLAALGDFGSISTIKAFELLRTIEP</sequence>
<proteinExistence type="predicted"/>
<evidence type="ECO:0000313" key="2">
    <source>
        <dbReference type="Proteomes" id="UP001234178"/>
    </source>
</evidence>
<dbReference type="Proteomes" id="UP001234178">
    <property type="component" value="Unassembled WGS sequence"/>
</dbReference>
<reference evidence="1 2" key="1">
    <citation type="journal article" date="2023" name="Nucleic Acids Res.">
        <title>The hologenome of Daphnia magna reveals possible DNA methylation and microbiome-mediated evolution of the host genome.</title>
        <authorList>
            <person name="Chaturvedi A."/>
            <person name="Li X."/>
            <person name="Dhandapani V."/>
            <person name="Marshall H."/>
            <person name="Kissane S."/>
            <person name="Cuenca-Cambronero M."/>
            <person name="Asole G."/>
            <person name="Calvet F."/>
            <person name="Ruiz-Romero M."/>
            <person name="Marangio P."/>
            <person name="Guigo R."/>
            <person name="Rago D."/>
            <person name="Mirbahai L."/>
            <person name="Eastwood N."/>
            <person name="Colbourne J.K."/>
            <person name="Zhou J."/>
            <person name="Mallon E."/>
            <person name="Orsini L."/>
        </authorList>
    </citation>
    <scope>NUCLEOTIDE SEQUENCE [LARGE SCALE GENOMIC DNA]</scope>
    <source>
        <strain evidence="1">LRV0_1</strain>
    </source>
</reference>
<dbReference type="EMBL" id="JAOYFB010000039">
    <property type="protein sequence ID" value="KAK4029090.1"/>
    <property type="molecule type" value="Genomic_DNA"/>
</dbReference>
<gene>
    <name evidence="1" type="ORF">OUZ56_022100</name>
</gene>
<organism evidence="1 2">
    <name type="scientific">Daphnia magna</name>
    <dbReference type="NCBI Taxonomy" id="35525"/>
    <lineage>
        <taxon>Eukaryota</taxon>
        <taxon>Metazoa</taxon>
        <taxon>Ecdysozoa</taxon>
        <taxon>Arthropoda</taxon>
        <taxon>Crustacea</taxon>
        <taxon>Branchiopoda</taxon>
        <taxon>Diplostraca</taxon>
        <taxon>Cladocera</taxon>
        <taxon>Anomopoda</taxon>
        <taxon>Daphniidae</taxon>
        <taxon>Daphnia</taxon>
    </lineage>
</organism>
<evidence type="ECO:0000313" key="1">
    <source>
        <dbReference type="EMBL" id="KAK4029090.1"/>
    </source>
</evidence>
<accession>A0ABR0AVA9</accession>
<name>A0ABR0AVA9_9CRUS</name>